<proteinExistence type="inferred from homology"/>
<dbReference type="RefSeq" id="WP_268044614.1">
    <property type="nucleotide sequence ID" value="NZ_CP104064.1"/>
</dbReference>
<organism evidence="5 6">
    <name type="scientific">Alicyclobacillus dauci</name>
    <dbReference type="NCBI Taxonomy" id="1475485"/>
    <lineage>
        <taxon>Bacteria</taxon>
        <taxon>Bacillati</taxon>
        <taxon>Bacillota</taxon>
        <taxon>Bacilli</taxon>
        <taxon>Bacillales</taxon>
        <taxon>Alicyclobacillaceae</taxon>
        <taxon>Alicyclobacillus</taxon>
    </lineage>
</organism>
<keyword evidence="2" id="KW-0560">Oxidoreductase</keyword>
<reference evidence="5" key="1">
    <citation type="submission" date="2022-08" db="EMBL/GenBank/DDBJ databases">
        <title>Alicyclobacillus dauci DSM2870, complete genome.</title>
        <authorList>
            <person name="Wang Q."/>
            <person name="Cai R."/>
            <person name="Wang Z."/>
        </authorList>
    </citation>
    <scope>NUCLEOTIDE SEQUENCE</scope>
    <source>
        <strain evidence="5">DSM 28700</strain>
    </source>
</reference>
<comment type="similarity">
    <text evidence="1">Belongs to the Gfo/Idh/MocA family.</text>
</comment>
<feature type="domain" description="GFO/IDH/MocA-like oxidoreductase" evidence="4">
    <location>
        <begin position="133"/>
        <end position="249"/>
    </location>
</feature>
<dbReference type="Pfam" id="PF01408">
    <property type="entry name" value="GFO_IDH_MocA"/>
    <property type="match status" value="1"/>
</dbReference>
<evidence type="ECO:0000313" key="5">
    <source>
        <dbReference type="EMBL" id="WAH37168.1"/>
    </source>
</evidence>
<dbReference type="Gene3D" id="3.40.50.720">
    <property type="entry name" value="NAD(P)-binding Rossmann-like Domain"/>
    <property type="match status" value="1"/>
</dbReference>
<evidence type="ECO:0000259" key="4">
    <source>
        <dbReference type="Pfam" id="PF22725"/>
    </source>
</evidence>
<dbReference type="InterPro" id="IPR050984">
    <property type="entry name" value="Gfo/Idh/MocA_domain"/>
</dbReference>
<dbReference type="InterPro" id="IPR055170">
    <property type="entry name" value="GFO_IDH_MocA-like_dom"/>
</dbReference>
<evidence type="ECO:0000313" key="6">
    <source>
        <dbReference type="Proteomes" id="UP001164803"/>
    </source>
</evidence>
<dbReference type="InterPro" id="IPR000683">
    <property type="entry name" value="Gfo/Idh/MocA-like_OxRdtase_N"/>
</dbReference>
<dbReference type="Pfam" id="PF22725">
    <property type="entry name" value="GFO_IDH_MocA_C3"/>
    <property type="match status" value="1"/>
</dbReference>
<dbReference type="InterPro" id="IPR036291">
    <property type="entry name" value="NAD(P)-bd_dom_sf"/>
</dbReference>
<feature type="domain" description="Gfo/Idh/MocA-like oxidoreductase N-terminal" evidence="3">
    <location>
        <begin position="4"/>
        <end position="122"/>
    </location>
</feature>
<dbReference type="Gene3D" id="3.30.360.10">
    <property type="entry name" value="Dihydrodipicolinate Reductase, domain 2"/>
    <property type="match status" value="1"/>
</dbReference>
<dbReference type="EMBL" id="CP104064">
    <property type="protein sequence ID" value="WAH37168.1"/>
    <property type="molecule type" value="Genomic_DNA"/>
</dbReference>
<protein>
    <submittedName>
        <fullName evidence="5">Gfo/Idh/MocA family oxidoreductase</fullName>
    </submittedName>
</protein>
<evidence type="ECO:0000259" key="3">
    <source>
        <dbReference type="Pfam" id="PF01408"/>
    </source>
</evidence>
<accession>A0ABY6Z3G7</accession>
<evidence type="ECO:0000256" key="1">
    <source>
        <dbReference type="ARBA" id="ARBA00010928"/>
    </source>
</evidence>
<dbReference type="PANTHER" id="PTHR22604:SF105">
    <property type="entry name" value="TRANS-1,2-DIHYDROBENZENE-1,2-DIOL DEHYDROGENASE"/>
    <property type="match status" value="1"/>
</dbReference>
<dbReference type="PANTHER" id="PTHR22604">
    <property type="entry name" value="OXIDOREDUCTASES"/>
    <property type="match status" value="1"/>
</dbReference>
<sequence length="328" mass="36302">MQTIRWGVLSTARIAEQQLIPAIKGANNAELLAVASRDEQKGQAFASRLGIPKVYGSYEALLEDPDIDAVYIPLPNHLHAEWTIKAAEKRKHVLCEKPAGLTAEQAKQMTDACKQAGVVFAEAFMYQHHPLWKRVHEVIRNVVIGDVRMVNANFSFPLTREGDIRLNPIMGGGALYDVGSYCVHAIRTIASDARPVKVTATANFAEDGVVDKSLAAAIRFENGILAHFDCSFEVTNRQHVEIVGTEGTITIPWPFRPDKGEPKLLIRTQSGERTEMIDPSPMYVLQVEDFGRSIENGTSPLNRVEDTLHNMEIIDMVFEAAGRKSVSL</sequence>
<dbReference type="SUPFAM" id="SSF51735">
    <property type="entry name" value="NAD(P)-binding Rossmann-fold domains"/>
    <property type="match status" value="1"/>
</dbReference>
<evidence type="ECO:0000256" key="2">
    <source>
        <dbReference type="ARBA" id="ARBA00023002"/>
    </source>
</evidence>
<gene>
    <name evidence="5" type="ORF">NZD86_01035</name>
</gene>
<dbReference type="Proteomes" id="UP001164803">
    <property type="component" value="Chromosome"/>
</dbReference>
<name>A0ABY6Z3G7_9BACL</name>
<dbReference type="SUPFAM" id="SSF55347">
    <property type="entry name" value="Glyceraldehyde-3-phosphate dehydrogenase-like, C-terminal domain"/>
    <property type="match status" value="1"/>
</dbReference>
<keyword evidence="6" id="KW-1185">Reference proteome</keyword>